<reference evidence="2" key="1">
    <citation type="submission" date="2022-07" db="EMBL/GenBank/DDBJ databases">
        <title>Chromosome-level genome of Muraenolepis orangiensis.</title>
        <authorList>
            <person name="Kim J."/>
        </authorList>
    </citation>
    <scope>NUCLEOTIDE SEQUENCE</scope>
    <source>
        <strain evidence="2">KU_S4_2022</strain>
        <tissue evidence="2">Muscle</tissue>
    </source>
</reference>
<evidence type="ECO:0000313" key="3">
    <source>
        <dbReference type="Proteomes" id="UP001148018"/>
    </source>
</evidence>
<evidence type="ECO:0000313" key="2">
    <source>
        <dbReference type="EMBL" id="KAJ3599237.1"/>
    </source>
</evidence>
<dbReference type="EMBL" id="JANIIK010000048">
    <property type="protein sequence ID" value="KAJ3599237.1"/>
    <property type="molecule type" value="Genomic_DNA"/>
</dbReference>
<dbReference type="OrthoDB" id="10061326at2759"/>
<evidence type="ECO:0000256" key="1">
    <source>
        <dbReference type="SAM" id="MobiDB-lite"/>
    </source>
</evidence>
<protein>
    <submittedName>
        <fullName evidence="2">Uncharacterized protein</fullName>
    </submittedName>
</protein>
<dbReference type="AlphaFoldDB" id="A0A9Q0E761"/>
<feature type="compositionally biased region" description="Acidic residues" evidence="1">
    <location>
        <begin position="1"/>
        <end position="10"/>
    </location>
</feature>
<name>A0A9Q0E761_9TELE</name>
<gene>
    <name evidence="2" type="ORF">NHX12_033200</name>
</gene>
<feature type="region of interest" description="Disordered" evidence="1">
    <location>
        <begin position="1"/>
        <end position="21"/>
    </location>
</feature>
<proteinExistence type="predicted"/>
<keyword evidence="3" id="KW-1185">Reference proteome</keyword>
<dbReference type="Proteomes" id="UP001148018">
    <property type="component" value="Unassembled WGS sequence"/>
</dbReference>
<accession>A0A9Q0E761</accession>
<sequence length="98" mass="11489">MAREEEDEQQTDQLPSQPQRARRAAVSQFWVRPWLGERRQQLGQFSSLLDTHLRLEDPVAFQNYTRLTPQLFDEVLQRVAPAIEREVTSFRQPLSPGL</sequence>
<comment type="caution">
    <text evidence="2">The sequence shown here is derived from an EMBL/GenBank/DDBJ whole genome shotgun (WGS) entry which is preliminary data.</text>
</comment>
<organism evidence="2 3">
    <name type="scientific">Muraenolepis orangiensis</name>
    <name type="common">Patagonian moray cod</name>
    <dbReference type="NCBI Taxonomy" id="630683"/>
    <lineage>
        <taxon>Eukaryota</taxon>
        <taxon>Metazoa</taxon>
        <taxon>Chordata</taxon>
        <taxon>Craniata</taxon>
        <taxon>Vertebrata</taxon>
        <taxon>Euteleostomi</taxon>
        <taxon>Actinopterygii</taxon>
        <taxon>Neopterygii</taxon>
        <taxon>Teleostei</taxon>
        <taxon>Neoteleostei</taxon>
        <taxon>Acanthomorphata</taxon>
        <taxon>Zeiogadaria</taxon>
        <taxon>Gadariae</taxon>
        <taxon>Gadiformes</taxon>
        <taxon>Muraenolepidoidei</taxon>
        <taxon>Muraenolepididae</taxon>
        <taxon>Muraenolepis</taxon>
    </lineage>
</organism>